<dbReference type="InterPro" id="IPR025102">
    <property type="entry name" value="DUF4026_N"/>
</dbReference>
<keyword evidence="5" id="KW-1185">Reference proteome</keyword>
<dbReference type="Pfam" id="PF10077">
    <property type="entry name" value="DUF2314"/>
    <property type="match status" value="1"/>
</dbReference>
<gene>
    <name evidence="4" type="ORF">BAMA_08030</name>
</gene>
<dbReference type="STRING" id="574376.BAMA_08030"/>
<feature type="domain" description="DUF4026" evidence="3">
    <location>
        <begin position="174"/>
        <end position="312"/>
    </location>
</feature>
<reference evidence="4 5" key="1">
    <citation type="submission" date="2014-06" db="EMBL/GenBank/DDBJ databases">
        <title>Draft genome sequence of Bacillus manliponensis JCM 15802 (MCCC 1A00708).</title>
        <authorList>
            <person name="Lai Q."/>
            <person name="Liu Y."/>
            <person name="Shao Z."/>
        </authorList>
    </citation>
    <scope>NUCLEOTIDE SEQUENCE [LARGE SCALE GENOMIC DNA]</scope>
    <source>
        <strain evidence="4 5">JCM 15802</strain>
    </source>
</reference>
<organism evidence="4 5">
    <name type="scientific">Bacillus manliponensis</name>
    <dbReference type="NCBI Taxonomy" id="574376"/>
    <lineage>
        <taxon>Bacteria</taxon>
        <taxon>Bacillati</taxon>
        <taxon>Bacillota</taxon>
        <taxon>Bacilli</taxon>
        <taxon>Bacillales</taxon>
        <taxon>Bacillaceae</taxon>
        <taxon>Bacillus</taxon>
        <taxon>Bacillus cereus group</taxon>
    </lineage>
</organism>
<name>A0A073JUY1_9BACI</name>
<dbReference type="Proteomes" id="UP000027822">
    <property type="component" value="Unassembled WGS sequence"/>
</dbReference>
<evidence type="ECO:0000313" key="4">
    <source>
        <dbReference type="EMBL" id="KEK17971.1"/>
    </source>
</evidence>
<evidence type="ECO:0000313" key="5">
    <source>
        <dbReference type="Proteomes" id="UP000027822"/>
    </source>
</evidence>
<evidence type="ECO:0000259" key="3">
    <source>
        <dbReference type="Pfam" id="PF22789"/>
    </source>
</evidence>
<dbReference type="InterPro" id="IPR053886">
    <property type="entry name" value="DUF4026_middle"/>
</dbReference>
<proteinExistence type="predicted"/>
<comment type="caution">
    <text evidence="4">The sequence shown here is derived from an EMBL/GenBank/DDBJ whole genome shotgun (WGS) entry which is preliminary data.</text>
</comment>
<dbReference type="InterPro" id="IPR018756">
    <property type="entry name" value="DUF2314"/>
</dbReference>
<accession>A0A073JUY1</accession>
<feature type="domain" description="DUF2314" evidence="1">
    <location>
        <begin position="347"/>
        <end position="438"/>
    </location>
</feature>
<dbReference type="Pfam" id="PF22789">
    <property type="entry name" value="DUF4026_C"/>
    <property type="match status" value="1"/>
</dbReference>
<dbReference type="Pfam" id="PF13218">
    <property type="entry name" value="DUF4026_N"/>
    <property type="match status" value="1"/>
</dbReference>
<dbReference type="AlphaFoldDB" id="A0A073JUY1"/>
<dbReference type="EMBL" id="JOTN01000019">
    <property type="protein sequence ID" value="KEK17971.1"/>
    <property type="molecule type" value="Genomic_DNA"/>
</dbReference>
<sequence>MEVQTEEYRAAIKGTLERHFSDMIAVIPERLSLDQLKQRLEIVATTVDELKIVYSDETSLIVELHMDGEMIPYEIHIEETRDVEEYKLYNRQDSTIIDDVFEDVSVGTEIFTRTIFSGDVLSCFYDQLQFLWKLAPDLLFVIDSSAAMKVLSRRYIEYHIENELLPDIPDLYVIHSVYREGENGEPTQYWFHTHGLLRAGVTEVELIIPNRLSSYYGISDLFQTFANNAIENGYVSINEPVVIAQSQQGTIYTVAVPWEKGLSYIGHKTSITELTSIEEEEVSIQLTDANELFLGGMDDRDEYHQLPSVVLFQLNATEGYIESFFNKQQENTGLMFYKTNKETARMAYNAKNTFGYFANIFNVEENNEDFRFLAKFGVHYEEDKSEHMWFEMNNITEENIQGVLINQPYFIKDMTEGTCYNLDFEDLTEWVIYVGDEVIKPSNLYLFFG</sequence>
<dbReference type="OrthoDB" id="1846902at2"/>
<feature type="domain" description="DUF4026" evidence="2">
    <location>
        <begin position="21"/>
        <end position="166"/>
    </location>
</feature>
<dbReference type="eggNOG" id="COG3779">
    <property type="taxonomic scope" value="Bacteria"/>
</dbReference>
<protein>
    <submittedName>
        <fullName evidence="4">Uncharacterized protein</fullName>
    </submittedName>
</protein>
<dbReference type="RefSeq" id="WP_034642125.1">
    <property type="nucleotide sequence ID" value="NZ_CBCSJC010000016.1"/>
</dbReference>
<evidence type="ECO:0000259" key="1">
    <source>
        <dbReference type="Pfam" id="PF10077"/>
    </source>
</evidence>
<evidence type="ECO:0000259" key="2">
    <source>
        <dbReference type="Pfam" id="PF13218"/>
    </source>
</evidence>